<evidence type="ECO:0000313" key="2">
    <source>
        <dbReference type="Proteomes" id="UP001292094"/>
    </source>
</evidence>
<proteinExistence type="predicted"/>
<protein>
    <submittedName>
        <fullName evidence="1">Uncharacterized protein</fullName>
    </submittedName>
</protein>
<dbReference type="AlphaFoldDB" id="A0AAE1QH77"/>
<name>A0AAE1QH77_9EUCA</name>
<dbReference type="Proteomes" id="UP001292094">
    <property type="component" value="Unassembled WGS sequence"/>
</dbReference>
<accession>A0AAE1QH77</accession>
<organism evidence="1 2">
    <name type="scientific">Petrolisthes manimaculis</name>
    <dbReference type="NCBI Taxonomy" id="1843537"/>
    <lineage>
        <taxon>Eukaryota</taxon>
        <taxon>Metazoa</taxon>
        <taxon>Ecdysozoa</taxon>
        <taxon>Arthropoda</taxon>
        <taxon>Crustacea</taxon>
        <taxon>Multicrustacea</taxon>
        <taxon>Malacostraca</taxon>
        <taxon>Eumalacostraca</taxon>
        <taxon>Eucarida</taxon>
        <taxon>Decapoda</taxon>
        <taxon>Pleocyemata</taxon>
        <taxon>Anomura</taxon>
        <taxon>Galatheoidea</taxon>
        <taxon>Porcellanidae</taxon>
        <taxon>Petrolisthes</taxon>
    </lineage>
</organism>
<dbReference type="EMBL" id="JAWZYT010000201">
    <property type="protein sequence ID" value="KAK4326731.1"/>
    <property type="molecule type" value="Genomic_DNA"/>
</dbReference>
<sequence length="103" mass="11453">MVRDRKRKAEIGSFYAETMEQAVAMVLSGLNIRAAADEYGMAQTITIISITTYGITTYRKRLLAIPASRILLQWEHFVPGALNSVAVWLQFLCQVLVGLDSSC</sequence>
<evidence type="ECO:0000313" key="1">
    <source>
        <dbReference type="EMBL" id="KAK4326731.1"/>
    </source>
</evidence>
<reference evidence="1" key="1">
    <citation type="submission" date="2023-11" db="EMBL/GenBank/DDBJ databases">
        <title>Genome assemblies of two species of porcelain crab, Petrolisthes cinctipes and Petrolisthes manimaculis (Anomura: Porcellanidae).</title>
        <authorList>
            <person name="Angst P."/>
        </authorList>
    </citation>
    <scope>NUCLEOTIDE SEQUENCE</scope>
    <source>
        <strain evidence="1">PB745_02</strain>
        <tissue evidence="1">Gill</tissue>
    </source>
</reference>
<comment type="caution">
    <text evidence="1">The sequence shown here is derived from an EMBL/GenBank/DDBJ whole genome shotgun (WGS) entry which is preliminary data.</text>
</comment>
<gene>
    <name evidence="1" type="ORF">Pmani_002750</name>
</gene>
<keyword evidence="2" id="KW-1185">Reference proteome</keyword>